<organism evidence="1 2">
    <name type="scientific">Artemia franciscana</name>
    <name type="common">Brine shrimp</name>
    <name type="synonym">Artemia sanfranciscana</name>
    <dbReference type="NCBI Taxonomy" id="6661"/>
    <lineage>
        <taxon>Eukaryota</taxon>
        <taxon>Metazoa</taxon>
        <taxon>Ecdysozoa</taxon>
        <taxon>Arthropoda</taxon>
        <taxon>Crustacea</taxon>
        <taxon>Branchiopoda</taxon>
        <taxon>Anostraca</taxon>
        <taxon>Artemiidae</taxon>
        <taxon>Artemia</taxon>
    </lineage>
</organism>
<dbReference type="Gene3D" id="3.60.10.10">
    <property type="entry name" value="Endonuclease/exonuclease/phosphatase"/>
    <property type="match status" value="1"/>
</dbReference>
<protein>
    <submittedName>
        <fullName evidence="1">Uncharacterized protein</fullName>
    </submittedName>
</protein>
<dbReference type="Proteomes" id="UP001187531">
    <property type="component" value="Unassembled WGS sequence"/>
</dbReference>
<comment type="caution">
    <text evidence="1">The sequence shown here is derived from an EMBL/GenBank/DDBJ whole genome shotgun (WGS) entry which is preliminary data.</text>
</comment>
<name>A0AA88HRY2_ARTSF</name>
<sequence length="130" mass="14715">MHIGQTRKKELVLKEMNHYRWDIVGFSETHLPSAGIERINDIALITSGRSDGVHRQGVGFLLSKRTKQSLLADHPVSERIITIRLKGTIANMTIIQVTPQTRPRMIKKPKNSTANSNTLLTQLPRKMFCS</sequence>
<evidence type="ECO:0000313" key="2">
    <source>
        <dbReference type="Proteomes" id="UP001187531"/>
    </source>
</evidence>
<reference evidence="1" key="1">
    <citation type="submission" date="2023-07" db="EMBL/GenBank/DDBJ databases">
        <title>Chromosome-level genome assembly of Artemia franciscana.</title>
        <authorList>
            <person name="Jo E."/>
        </authorList>
    </citation>
    <scope>NUCLEOTIDE SEQUENCE</scope>
    <source>
        <tissue evidence="1">Whole body</tissue>
    </source>
</reference>
<gene>
    <name evidence="1" type="ORF">QYM36_013533</name>
</gene>
<keyword evidence="2" id="KW-1185">Reference proteome</keyword>
<accession>A0AA88HRY2</accession>
<dbReference type="EMBL" id="JAVRJZ010000017">
    <property type="protein sequence ID" value="KAK2709882.1"/>
    <property type="molecule type" value="Genomic_DNA"/>
</dbReference>
<proteinExistence type="predicted"/>
<dbReference type="AlphaFoldDB" id="A0AA88HRY2"/>
<evidence type="ECO:0000313" key="1">
    <source>
        <dbReference type="EMBL" id="KAK2709882.1"/>
    </source>
</evidence>
<dbReference type="InterPro" id="IPR036691">
    <property type="entry name" value="Endo/exonu/phosph_ase_sf"/>
</dbReference>